<comment type="caution">
    <text evidence="5">The sequence shown here is derived from an EMBL/GenBank/DDBJ whole genome shotgun (WGS) entry which is preliminary data.</text>
</comment>
<evidence type="ECO:0000256" key="4">
    <source>
        <dbReference type="SAM" id="MobiDB-lite"/>
    </source>
</evidence>
<dbReference type="Proteomes" id="UP001301769">
    <property type="component" value="Unassembled WGS sequence"/>
</dbReference>
<protein>
    <submittedName>
        <fullName evidence="5">FMN-dependent 2-nitropropane dioxygenase</fullName>
    </submittedName>
</protein>
<dbReference type="SUPFAM" id="SSF51412">
    <property type="entry name" value="Inosine monophosphate dehydrogenase (IMPDH)"/>
    <property type="match status" value="1"/>
</dbReference>
<evidence type="ECO:0000256" key="2">
    <source>
        <dbReference type="ARBA" id="ARBA00022643"/>
    </source>
</evidence>
<keyword evidence="3" id="KW-0560">Oxidoreductase</keyword>
<dbReference type="InterPro" id="IPR013785">
    <property type="entry name" value="Aldolase_TIM"/>
</dbReference>
<reference evidence="5" key="2">
    <citation type="submission" date="2023-05" db="EMBL/GenBank/DDBJ databases">
        <authorList>
            <consortium name="Lawrence Berkeley National Laboratory"/>
            <person name="Steindorff A."/>
            <person name="Hensen N."/>
            <person name="Bonometti L."/>
            <person name="Westerberg I."/>
            <person name="Brannstrom I.O."/>
            <person name="Guillou S."/>
            <person name="Cros-Aarteil S."/>
            <person name="Calhoun S."/>
            <person name="Haridas S."/>
            <person name="Kuo A."/>
            <person name="Mondo S."/>
            <person name="Pangilinan J."/>
            <person name="Riley R."/>
            <person name="Labutti K."/>
            <person name="Andreopoulos B."/>
            <person name="Lipzen A."/>
            <person name="Chen C."/>
            <person name="Yanf M."/>
            <person name="Daum C."/>
            <person name="Ng V."/>
            <person name="Clum A."/>
            <person name="Ohm R."/>
            <person name="Martin F."/>
            <person name="Silar P."/>
            <person name="Natvig D."/>
            <person name="Lalanne C."/>
            <person name="Gautier V."/>
            <person name="Ament-Velasquez S.L."/>
            <person name="Kruys A."/>
            <person name="Hutchinson M.I."/>
            <person name="Powell A.J."/>
            <person name="Barry K."/>
            <person name="Miller A.N."/>
            <person name="Grigoriev I.V."/>
            <person name="Debuchy R."/>
            <person name="Gladieux P."/>
            <person name="Thoren M.H."/>
            <person name="Johannesson H."/>
        </authorList>
    </citation>
    <scope>NUCLEOTIDE SEQUENCE</scope>
    <source>
        <strain evidence="5">PSN293</strain>
    </source>
</reference>
<organism evidence="5 6">
    <name type="scientific">Rhypophila decipiens</name>
    <dbReference type="NCBI Taxonomy" id="261697"/>
    <lineage>
        <taxon>Eukaryota</taxon>
        <taxon>Fungi</taxon>
        <taxon>Dikarya</taxon>
        <taxon>Ascomycota</taxon>
        <taxon>Pezizomycotina</taxon>
        <taxon>Sordariomycetes</taxon>
        <taxon>Sordariomycetidae</taxon>
        <taxon>Sordariales</taxon>
        <taxon>Naviculisporaceae</taxon>
        <taxon>Rhypophila</taxon>
    </lineage>
</organism>
<reference evidence="5" key="1">
    <citation type="journal article" date="2023" name="Mol. Phylogenet. Evol.">
        <title>Genome-scale phylogeny and comparative genomics of the fungal order Sordariales.</title>
        <authorList>
            <person name="Hensen N."/>
            <person name="Bonometti L."/>
            <person name="Westerberg I."/>
            <person name="Brannstrom I.O."/>
            <person name="Guillou S."/>
            <person name="Cros-Aarteil S."/>
            <person name="Calhoun S."/>
            <person name="Haridas S."/>
            <person name="Kuo A."/>
            <person name="Mondo S."/>
            <person name="Pangilinan J."/>
            <person name="Riley R."/>
            <person name="LaButti K."/>
            <person name="Andreopoulos B."/>
            <person name="Lipzen A."/>
            <person name="Chen C."/>
            <person name="Yan M."/>
            <person name="Daum C."/>
            <person name="Ng V."/>
            <person name="Clum A."/>
            <person name="Steindorff A."/>
            <person name="Ohm R.A."/>
            <person name="Martin F."/>
            <person name="Silar P."/>
            <person name="Natvig D.O."/>
            <person name="Lalanne C."/>
            <person name="Gautier V."/>
            <person name="Ament-Velasquez S.L."/>
            <person name="Kruys A."/>
            <person name="Hutchinson M.I."/>
            <person name="Powell A.J."/>
            <person name="Barry K."/>
            <person name="Miller A.N."/>
            <person name="Grigoriev I.V."/>
            <person name="Debuchy R."/>
            <person name="Gladieux P."/>
            <person name="Hiltunen Thoren M."/>
            <person name="Johannesson H."/>
        </authorList>
    </citation>
    <scope>NUCLEOTIDE SEQUENCE</scope>
    <source>
        <strain evidence="5">PSN293</strain>
    </source>
</reference>
<keyword evidence="2" id="KW-0288">FMN</keyword>
<dbReference type="Pfam" id="PF03060">
    <property type="entry name" value="NMO"/>
    <property type="match status" value="1"/>
</dbReference>
<dbReference type="InterPro" id="IPR004136">
    <property type="entry name" value="NMO"/>
</dbReference>
<dbReference type="PANTHER" id="PTHR32332:SF34">
    <property type="entry name" value="2-NITROPROPANE DIOXYGENASE FAMILY, PUTATIVE-RELATED"/>
    <property type="match status" value="1"/>
</dbReference>
<name>A0AAN6Y8K5_9PEZI</name>
<dbReference type="GO" id="GO:0051213">
    <property type="term" value="F:dioxygenase activity"/>
    <property type="evidence" value="ECO:0007669"/>
    <property type="project" value="UniProtKB-KW"/>
</dbReference>
<keyword evidence="6" id="KW-1185">Reference proteome</keyword>
<feature type="region of interest" description="Disordered" evidence="4">
    <location>
        <begin position="1"/>
        <end position="27"/>
    </location>
</feature>
<evidence type="ECO:0000313" key="5">
    <source>
        <dbReference type="EMBL" id="KAK4214654.1"/>
    </source>
</evidence>
<keyword evidence="1" id="KW-0285">Flavoprotein</keyword>
<feature type="compositionally biased region" description="Polar residues" evidence="4">
    <location>
        <begin position="9"/>
        <end position="22"/>
    </location>
</feature>
<evidence type="ECO:0000256" key="1">
    <source>
        <dbReference type="ARBA" id="ARBA00022630"/>
    </source>
</evidence>
<proteinExistence type="predicted"/>
<gene>
    <name evidence="5" type="ORF">QBC37DRAFT_420730</name>
</gene>
<keyword evidence="5" id="KW-0223">Dioxygenase</keyword>
<evidence type="ECO:0000256" key="3">
    <source>
        <dbReference type="ARBA" id="ARBA00023002"/>
    </source>
</evidence>
<sequence>MHHLKRTLAESTSKLASKSTGENIRGGISTVKEKLSKMSSPKDTEIRRKLNAWFPNTLNPVIFSAPMAGYSNGLLAAEVSKAGGFGTIQAGYNFTPTSPSLSNLTKELVSARQALDLSEYPLTPLPIGVGFVICHASFFSSFEKGILPVLQEHSPQAIWLFGADPQFIADGSVRGVIERMHDSGFMVMYQVGTVASARQAVMDGADIIVAQGVDAGGHQFAAGAGVVSLVPEVVEMLEREFPARKEEVVVVAAGGISDGRGVAGALALGAEAAVMGTRFLVAKEASTPEFRRKLLLETSDGGASTVKTTFHDDIQGTTNWPKLYDGRAIRGSSYEDHAKGLPLEENVKLFNEAKEAGDNSRVVMWSGTGVGLLRKEQPAGEIVREVREVAKQRIMFLQQTFL</sequence>
<dbReference type="PANTHER" id="PTHR32332">
    <property type="entry name" value="2-NITROPROPANE DIOXYGENASE"/>
    <property type="match status" value="1"/>
</dbReference>
<dbReference type="CDD" id="cd04730">
    <property type="entry name" value="NPD_like"/>
    <property type="match status" value="1"/>
</dbReference>
<accession>A0AAN6Y8K5</accession>
<dbReference type="EMBL" id="MU858090">
    <property type="protein sequence ID" value="KAK4214654.1"/>
    <property type="molecule type" value="Genomic_DNA"/>
</dbReference>
<dbReference type="Gene3D" id="3.20.20.70">
    <property type="entry name" value="Aldolase class I"/>
    <property type="match status" value="1"/>
</dbReference>
<evidence type="ECO:0000313" key="6">
    <source>
        <dbReference type="Proteomes" id="UP001301769"/>
    </source>
</evidence>
<dbReference type="AlphaFoldDB" id="A0AAN6Y8K5"/>
<dbReference type="GO" id="GO:0018580">
    <property type="term" value="F:nitronate monooxygenase activity"/>
    <property type="evidence" value="ECO:0007669"/>
    <property type="project" value="InterPro"/>
</dbReference>